<evidence type="ECO:0000313" key="6">
    <source>
        <dbReference type="EMBL" id="KAK7825051.1"/>
    </source>
</evidence>
<dbReference type="InterPro" id="IPR047921">
    <property type="entry name" value="LACTB2-like_MBL-fold"/>
</dbReference>
<dbReference type="GO" id="GO:0016787">
    <property type="term" value="F:hydrolase activity"/>
    <property type="evidence" value="ECO:0007669"/>
    <property type="project" value="UniProtKB-KW"/>
</dbReference>
<dbReference type="GO" id="GO:0046872">
    <property type="term" value="F:metal ion binding"/>
    <property type="evidence" value="ECO:0007669"/>
    <property type="project" value="UniProtKB-KW"/>
</dbReference>
<comment type="similarity">
    <text evidence="1">Belongs to the metallo-beta-lactamase superfamily. Glyoxalase II family.</text>
</comment>
<dbReference type="GO" id="GO:0003727">
    <property type="term" value="F:single-stranded RNA binding"/>
    <property type="evidence" value="ECO:0007669"/>
    <property type="project" value="TreeGrafter"/>
</dbReference>
<dbReference type="Pfam" id="PF00753">
    <property type="entry name" value="Lactamase_B"/>
    <property type="match status" value="1"/>
</dbReference>
<keyword evidence="4" id="KW-0862">Zinc</keyword>
<accession>A0AAW0JFZ0</accession>
<evidence type="ECO:0000256" key="3">
    <source>
        <dbReference type="ARBA" id="ARBA00022801"/>
    </source>
</evidence>
<dbReference type="Gene3D" id="3.60.15.10">
    <property type="entry name" value="Ribonuclease Z/Hydroxyacylglutathione hydrolase-like"/>
    <property type="match status" value="1"/>
</dbReference>
<dbReference type="GO" id="GO:0005759">
    <property type="term" value="C:mitochondrial matrix"/>
    <property type="evidence" value="ECO:0007669"/>
    <property type="project" value="TreeGrafter"/>
</dbReference>
<evidence type="ECO:0000259" key="5">
    <source>
        <dbReference type="SMART" id="SM00849"/>
    </source>
</evidence>
<name>A0AAW0JFZ0_MYOGA</name>
<evidence type="ECO:0000256" key="4">
    <source>
        <dbReference type="ARBA" id="ARBA00022833"/>
    </source>
</evidence>
<dbReference type="CDD" id="cd07722">
    <property type="entry name" value="LACTB2-like_MBL-fold"/>
    <property type="match status" value="1"/>
</dbReference>
<evidence type="ECO:0000313" key="7">
    <source>
        <dbReference type="Proteomes" id="UP001488838"/>
    </source>
</evidence>
<keyword evidence="3" id="KW-0378">Hydrolase</keyword>
<evidence type="ECO:0000256" key="2">
    <source>
        <dbReference type="ARBA" id="ARBA00022723"/>
    </source>
</evidence>
<evidence type="ECO:0000256" key="1">
    <source>
        <dbReference type="ARBA" id="ARBA00006759"/>
    </source>
</evidence>
<dbReference type="Proteomes" id="UP001488838">
    <property type="component" value="Unassembled WGS sequence"/>
</dbReference>
<dbReference type="AlphaFoldDB" id="A0AAW0JFZ0"/>
<dbReference type="SMART" id="SM00849">
    <property type="entry name" value="Lactamase_B"/>
    <property type="match status" value="1"/>
</dbReference>
<dbReference type="SUPFAM" id="SSF56281">
    <property type="entry name" value="Metallo-hydrolase/oxidoreductase"/>
    <property type="match status" value="1"/>
</dbReference>
<comment type="caution">
    <text evidence="6">The sequence shown here is derived from an EMBL/GenBank/DDBJ whole genome shotgun (WGS) entry which is preliminary data.</text>
</comment>
<dbReference type="PANTHER" id="PTHR23131">
    <property type="entry name" value="ENDORIBONUCLEASE LACTB2"/>
    <property type="match status" value="1"/>
</dbReference>
<keyword evidence="7" id="KW-1185">Reference proteome</keyword>
<gene>
    <name evidence="6" type="ORF">U0070_014808</name>
</gene>
<proteinExistence type="inferred from homology"/>
<dbReference type="InterPro" id="IPR001279">
    <property type="entry name" value="Metallo-B-lactamas"/>
</dbReference>
<keyword evidence="2" id="KW-0479">Metal-binding</keyword>
<feature type="domain" description="Metallo-beta-lactamase" evidence="5">
    <location>
        <begin position="30"/>
        <end position="199"/>
    </location>
</feature>
<dbReference type="FunFam" id="3.60.15.10:FF:000017">
    <property type="entry name" value="Lactamase beta 2"/>
    <property type="match status" value="1"/>
</dbReference>
<dbReference type="InterPro" id="IPR036866">
    <property type="entry name" value="RibonucZ/Hydroxyglut_hydro"/>
</dbReference>
<dbReference type="EMBL" id="JBBHLL010000042">
    <property type="protein sequence ID" value="KAK7825051.1"/>
    <property type="molecule type" value="Genomic_DNA"/>
</dbReference>
<sequence length="415" mass="46803">MAAALQRIERLSSRVVRVLGCNPGPMTLQGTNTYLVGTGSRRILIDTGEPSVPEYISCLKQALVEFDTAIQEILVTHWHRDHSGGIVDICENISNDTTYCIKKLPRNPQKEEIIGNGQQQYVYIENGELIKTEGATLRVIHTPGHTDDHMALFLEEENAIFSGDCILGEGTTIFEDLYDYMNSLKNLLKIKADIIYPGPSIASQTVSGLLVTLTLAHGVKQRKLPITISPEKPYPTSLNYTLGSFLAESHVHFLNKREEQVLTIIRDNFEKSFTVTELMKMIYKFTPQCLTRSGELSFSVQRAKLACLLLEGDQRLSVYWLMHKMGDLAMGNPELLPYQQEWLALQLQYEKVLGKRFSDLDRLPTHSSGQSTWPHVRGMRTLMAEVRKAPSQEQGPRKTVDKHCLLTPQVSFLNV</sequence>
<protein>
    <recommendedName>
        <fullName evidence="5">Metallo-beta-lactamase domain-containing protein</fullName>
    </recommendedName>
</protein>
<organism evidence="6 7">
    <name type="scientific">Myodes glareolus</name>
    <name type="common">Bank vole</name>
    <name type="synonym">Clethrionomys glareolus</name>
    <dbReference type="NCBI Taxonomy" id="447135"/>
    <lineage>
        <taxon>Eukaryota</taxon>
        <taxon>Metazoa</taxon>
        <taxon>Chordata</taxon>
        <taxon>Craniata</taxon>
        <taxon>Vertebrata</taxon>
        <taxon>Euteleostomi</taxon>
        <taxon>Mammalia</taxon>
        <taxon>Eutheria</taxon>
        <taxon>Euarchontoglires</taxon>
        <taxon>Glires</taxon>
        <taxon>Rodentia</taxon>
        <taxon>Myomorpha</taxon>
        <taxon>Muroidea</taxon>
        <taxon>Cricetidae</taxon>
        <taxon>Arvicolinae</taxon>
        <taxon>Myodes</taxon>
    </lineage>
</organism>
<dbReference type="InterPro" id="IPR050662">
    <property type="entry name" value="Sec-metab_biosynth-thioest"/>
</dbReference>
<dbReference type="PANTHER" id="PTHR23131:SF0">
    <property type="entry name" value="ENDORIBONUCLEASE LACTB2"/>
    <property type="match status" value="1"/>
</dbReference>
<reference evidence="6 7" key="1">
    <citation type="journal article" date="2023" name="bioRxiv">
        <title>Conserved and derived expression patterns and positive selection on dental genes reveal complex evolutionary context of ever-growing rodent molars.</title>
        <authorList>
            <person name="Calamari Z.T."/>
            <person name="Song A."/>
            <person name="Cohen E."/>
            <person name="Akter M."/>
            <person name="Roy R.D."/>
            <person name="Hallikas O."/>
            <person name="Christensen M.M."/>
            <person name="Li P."/>
            <person name="Marangoni P."/>
            <person name="Jernvall J."/>
            <person name="Klein O.D."/>
        </authorList>
    </citation>
    <scope>NUCLEOTIDE SEQUENCE [LARGE SCALE GENOMIC DNA]</scope>
    <source>
        <strain evidence="6">V071</strain>
    </source>
</reference>
<dbReference type="GO" id="GO:0004521">
    <property type="term" value="F:RNA endonuclease activity"/>
    <property type="evidence" value="ECO:0007669"/>
    <property type="project" value="TreeGrafter"/>
</dbReference>